<feature type="region of interest" description="Disordered" evidence="1">
    <location>
        <begin position="154"/>
        <end position="176"/>
    </location>
</feature>
<feature type="compositionally biased region" description="Basic residues" evidence="1">
    <location>
        <begin position="165"/>
        <end position="176"/>
    </location>
</feature>
<feature type="compositionally biased region" description="Basic and acidic residues" evidence="1">
    <location>
        <begin position="70"/>
        <end position="79"/>
    </location>
</feature>
<feature type="compositionally biased region" description="Basic and acidic residues" evidence="1">
    <location>
        <begin position="33"/>
        <end position="56"/>
    </location>
</feature>
<organism evidence="2 3">
    <name type="scientific">Prorocentrum cordatum</name>
    <dbReference type="NCBI Taxonomy" id="2364126"/>
    <lineage>
        <taxon>Eukaryota</taxon>
        <taxon>Sar</taxon>
        <taxon>Alveolata</taxon>
        <taxon>Dinophyceae</taxon>
        <taxon>Prorocentrales</taxon>
        <taxon>Prorocentraceae</taxon>
        <taxon>Prorocentrum</taxon>
    </lineage>
</organism>
<gene>
    <name evidence="2" type="ORF">PCOR1329_LOCUS12758</name>
</gene>
<evidence type="ECO:0000256" key="1">
    <source>
        <dbReference type="SAM" id="MobiDB-lite"/>
    </source>
</evidence>
<comment type="caution">
    <text evidence="2">The sequence shown here is derived from an EMBL/GenBank/DDBJ whole genome shotgun (WGS) entry which is preliminary data.</text>
</comment>
<name>A0ABN9QKI9_9DINO</name>
<keyword evidence="3" id="KW-1185">Reference proteome</keyword>
<dbReference type="Proteomes" id="UP001189429">
    <property type="component" value="Unassembled WGS sequence"/>
</dbReference>
<sequence>MTMRMNQISLASNHAHPPRRGKKTAPARPATLRRIETAVRDHPLRTRTPRGVEKAPRLPRPGRSGRRGARGGERRDHRASSAAAEGRVGQPPSKERTAPPRKPRPLLGPAPTGGKAPSSSSAASAHGHPAPCGAARSEDLRLEAARVCAAQKLQRYSVTAELHDRRRKRSAARSAG</sequence>
<proteinExistence type="predicted"/>
<accession>A0ABN9QKI9</accession>
<protein>
    <submittedName>
        <fullName evidence="2">Uncharacterized protein</fullName>
    </submittedName>
</protein>
<evidence type="ECO:0000313" key="3">
    <source>
        <dbReference type="Proteomes" id="UP001189429"/>
    </source>
</evidence>
<evidence type="ECO:0000313" key="2">
    <source>
        <dbReference type="EMBL" id="CAK0806586.1"/>
    </source>
</evidence>
<feature type="compositionally biased region" description="Low complexity" evidence="1">
    <location>
        <begin position="109"/>
        <end position="134"/>
    </location>
</feature>
<feature type="region of interest" description="Disordered" evidence="1">
    <location>
        <begin position="1"/>
        <end position="134"/>
    </location>
</feature>
<feature type="compositionally biased region" description="Basic residues" evidence="1">
    <location>
        <begin position="16"/>
        <end position="25"/>
    </location>
</feature>
<feature type="compositionally biased region" description="Polar residues" evidence="1">
    <location>
        <begin position="1"/>
        <end position="12"/>
    </location>
</feature>
<dbReference type="EMBL" id="CAUYUJ010003747">
    <property type="protein sequence ID" value="CAK0806586.1"/>
    <property type="molecule type" value="Genomic_DNA"/>
</dbReference>
<reference evidence="2" key="1">
    <citation type="submission" date="2023-10" db="EMBL/GenBank/DDBJ databases">
        <authorList>
            <person name="Chen Y."/>
            <person name="Shah S."/>
            <person name="Dougan E. K."/>
            <person name="Thang M."/>
            <person name="Chan C."/>
        </authorList>
    </citation>
    <scope>NUCLEOTIDE SEQUENCE [LARGE SCALE GENOMIC DNA]</scope>
</reference>